<evidence type="ECO:0000256" key="16">
    <source>
        <dbReference type="ARBA" id="ARBA00042156"/>
    </source>
</evidence>
<evidence type="ECO:0000256" key="9">
    <source>
        <dbReference type="ARBA" id="ARBA00022833"/>
    </source>
</evidence>
<name>A0A8E6ESC4_9BACT</name>
<evidence type="ECO:0000256" key="8">
    <source>
        <dbReference type="ARBA" id="ARBA00022771"/>
    </source>
</evidence>
<feature type="domain" description="ABC transporter" evidence="17">
    <location>
        <begin position="1616"/>
        <end position="1951"/>
    </location>
</feature>
<dbReference type="InterPro" id="IPR004602">
    <property type="entry name" value="UvrA"/>
</dbReference>
<keyword evidence="6" id="KW-0227">DNA damage</keyword>
<comment type="subcellular location">
    <subcellularLocation>
        <location evidence="1">Cytoplasm</location>
    </subcellularLocation>
</comment>
<dbReference type="PANTHER" id="PTHR43152:SF3">
    <property type="entry name" value="UVRABC SYSTEM PROTEIN A"/>
    <property type="match status" value="1"/>
</dbReference>
<keyword evidence="13" id="KW-0234">DNA repair</keyword>
<evidence type="ECO:0000256" key="14">
    <source>
        <dbReference type="ARBA" id="ARBA00038000"/>
    </source>
</evidence>
<dbReference type="Pfam" id="PF17760">
    <property type="entry name" value="UvrA_inter"/>
    <property type="match status" value="2"/>
</dbReference>
<evidence type="ECO:0000256" key="3">
    <source>
        <dbReference type="ARBA" id="ARBA00022723"/>
    </source>
</evidence>
<evidence type="ECO:0000256" key="4">
    <source>
        <dbReference type="ARBA" id="ARBA00022737"/>
    </source>
</evidence>
<dbReference type="GO" id="GO:0009380">
    <property type="term" value="C:excinuclease repair complex"/>
    <property type="evidence" value="ECO:0007669"/>
    <property type="project" value="InterPro"/>
</dbReference>
<keyword evidence="19" id="KW-1185">Reference proteome</keyword>
<proteinExistence type="inferred from homology"/>
<evidence type="ECO:0000256" key="5">
    <source>
        <dbReference type="ARBA" id="ARBA00022741"/>
    </source>
</evidence>
<keyword evidence="12" id="KW-0238">DNA-binding</keyword>
<keyword evidence="2" id="KW-0963">Cytoplasm</keyword>
<dbReference type="InterPro" id="IPR027417">
    <property type="entry name" value="P-loop_NTPase"/>
</dbReference>
<dbReference type="CDD" id="cd03271">
    <property type="entry name" value="ABC_UvrA_II"/>
    <property type="match status" value="2"/>
</dbReference>
<keyword evidence="18" id="KW-0378">Hydrolase</keyword>
<keyword evidence="9" id="KW-0862">Zinc</keyword>
<keyword evidence="5" id="KW-0547">Nucleotide-binding</keyword>
<keyword evidence="10" id="KW-0067">ATP-binding</keyword>
<dbReference type="SUPFAM" id="SSF52540">
    <property type="entry name" value="P-loop containing nucleoside triphosphate hydrolases"/>
    <property type="match status" value="4"/>
</dbReference>
<dbReference type="GO" id="GO:0005737">
    <property type="term" value="C:cytoplasm"/>
    <property type="evidence" value="ECO:0007669"/>
    <property type="project" value="UniProtKB-SubCell"/>
</dbReference>
<dbReference type="Gene3D" id="3.30.1490.20">
    <property type="entry name" value="ATP-grasp fold, A domain"/>
    <property type="match status" value="2"/>
</dbReference>
<evidence type="ECO:0000256" key="11">
    <source>
        <dbReference type="ARBA" id="ARBA00022881"/>
    </source>
</evidence>
<dbReference type="Pfam" id="PF17755">
    <property type="entry name" value="UvrA_DNA-bind"/>
    <property type="match status" value="2"/>
</dbReference>
<evidence type="ECO:0000256" key="1">
    <source>
        <dbReference type="ARBA" id="ARBA00004496"/>
    </source>
</evidence>
<dbReference type="EMBL" id="CP074694">
    <property type="protein sequence ID" value="QVL30529.1"/>
    <property type="molecule type" value="Genomic_DNA"/>
</dbReference>
<dbReference type="InterPro" id="IPR041102">
    <property type="entry name" value="UvrA_inter"/>
</dbReference>
<dbReference type="InterPro" id="IPR017871">
    <property type="entry name" value="ABC_transporter-like_CS"/>
</dbReference>
<accession>A0A8E6ESC4</accession>
<comment type="similarity">
    <text evidence="14">Belongs to the ABC transporter superfamily. UvrA family.</text>
</comment>
<dbReference type="InterPro" id="IPR013815">
    <property type="entry name" value="ATP_grasp_subdomain_1"/>
</dbReference>
<dbReference type="InterPro" id="IPR003593">
    <property type="entry name" value="AAA+_ATPase"/>
</dbReference>
<dbReference type="NCBIfam" id="NF001503">
    <property type="entry name" value="PRK00349.1"/>
    <property type="match status" value="2"/>
</dbReference>
<protein>
    <recommendedName>
        <fullName evidence="15">UvrABC system protein A</fullName>
    </recommendedName>
    <alternativeName>
        <fullName evidence="16">Excinuclease ABC subunit A</fullName>
    </alternativeName>
</protein>
<dbReference type="Pfam" id="PF00005">
    <property type="entry name" value="ABC_tran"/>
    <property type="match status" value="1"/>
</dbReference>
<evidence type="ECO:0000256" key="13">
    <source>
        <dbReference type="ARBA" id="ARBA00023204"/>
    </source>
</evidence>
<feature type="domain" description="ABC transporter" evidence="17">
    <location>
        <begin position="618"/>
        <end position="970"/>
    </location>
</feature>
<dbReference type="SMART" id="SM00382">
    <property type="entry name" value="AAA"/>
    <property type="match status" value="2"/>
</dbReference>
<dbReference type="PANTHER" id="PTHR43152">
    <property type="entry name" value="UVRABC SYSTEM PROTEIN A"/>
    <property type="match status" value="1"/>
</dbReference>
<dbReference type="KEGG" id="tsph:KIH39_16920"/>
<keyword evidence="4" id="KW-0677">Repeat</keyword>
<evidence type="ECO:0000256" key="10">
    <source>
        <dbReference type="ARBA" id="ARBA00022840"/>
    </source>
</evidence>
<dbReference type="NCBIfam" id="TIGR00630">
    <property type="entry name" value="uvra"/>
    <property type="match status" value="2"/>
</dbReference>
<dbReference type="GO" id="GO:0005524">
    <property type="term" value="F:ATP binding"/>
    <property type="evidence" value="ECO:0007669"/>
    <property type="project" value="UniProtKB-KW"/>
</dbReference>
<evidence type="ECO:0000256" key="12">
    <source>
        <dbReference type="ARBA" id="ARBA00023125"/>
    </source>
</evidence>
<keyword evidence="11" id="KW-0267">Excision nuclease</keyword>
<dbReference type="InterPro" id="IPR003439">
    <property type="entry name" value="ABC_transporter-like_ATP-bd"/>
</dbReference>
<dbReference type="Gene3D" id="3.40.50.300">
    <property type="entry name" value="P-loop containing nucleotide triphosphate hydrolases"/>
    <property type="match status" value="4"/>
</dbReference>
<dbReference type="PROSITE" id="PS50893">
    <property type="entry name" value="ABC_TRANSPORTER_2"/>
    <property type="match status" value="2"/>
</dbReference>
<dbReference type="GO" id="GO:0003677">
    <property type="term" value="F:DNA binding"/>
    <property type="evidence" value="ECO:0007669"/>
    <property type="project" value="UniProtKB-KW"/>
</dbReference>
<gene>
    <name evidence="18" type="primary">uvrA</name>
    <name evidence="18" type="ORF">KIH39_16920</name>
</gene>
<dbReference type="Proteomes" id="UP000676194">
    <property type="component" value="Chromosome"/>
</dbReference>
<dbReference type="GO" id="GO:0008270">
    <property type="term" value="F:zinc ion binding"/>
    <property type="evidence" value="ECO:0007669"/>
    <property type="project" value="UniProtKB-KW"/>
</dbReference>
<dbReference type="GO" id="GO:0016887">
    <property type="term" value="F:ATP hydrolysis activity"/>
    <property type="evidence" value="ECO:0007669"/>
    <property type="project" value="InterPro"/>
</dbReference>
<dbReference type="GO" id="GO:0006289">
    <property type="term" value="P:nucleotide-excision repair"/>
    <property type="evidence" value="ECO:0007669"/>
    <property type="project" value="InterPro"/>
</dbReference>
<evidence type="ECO:0000256" key="2">
    <source>
        <dbReference type="ARBA" id="ARBA00022490"/>
    </source>
</evidence>
<evidence type="ECO:0000256" key="15">
    <source>
        <dbReference type="ARBA" id="ARBA00039316"/>
    </source>
</evidence>
<evidence type="ECO:0000313" key="18">
    <source>
        <dbReference type="EMBL" id="QVL30529.1"/>
    </source>
</evidence>
<dbReference type="RefSeq" id="WP_213494400.1">
    <property type="nucleotide sequence ID" value="NZ_CP074694.1"/>
</dbReference>
<evidence type="ECO:0000313" key="19">
    <source>
        <dbReference type="Proteomes" id="UP000676194"/>
    </source>
</evidence>
<dbReference type="Gene3D" id="1.10.8.280">
    <property type="entry name" value="ABC transporter ATPase domain-like"/>
    <property type="match status" value="2"/>
</dbReference>
<keyword evidence="8" id="KW-0863">Zinc-finger</keyword>
<evidence type="ECO:0000256" key="6">
    <source>
        <dbReference type="ARBA" id="ARBA00022763"/>
    </source>
</evidence>
<keyword evidence="3" id="KW-0479">Metal-binding</keyword>
<sequence>MESQQIVIRGAREHNLKNVELQLPRNKLIVFTGVSGSGKSSLAFDTLYAEGQRRYVESLSSYARQFLGQLPKPDVDFIGGLSPTICIQQKSAAQNPRSTVGTVTEISDFLRVLYARIGLGHCSECGRPITAQSRDQMIERILALPPDSKFLVLAPMVRGQKGEFKDFFAEQLKKGFVRARVDGRIVRMSDDLKLDRKIKHFIEVVIDRLVANGKNRTRIAEAVEQALKLGGSNCIISVEKEKLKKPAEATESDGNEYEDILLSSDYACTHCGISYEPPSPQLFSFNSPQGMCLECDGLGTRFAFDPTLLVPDEEKSFEQGCFPIVGPLKGMGRWRKHIFEGVGKTLGINLKTPWKKLPAEQQKLLLYGSGKQHITFEWKMRGGNIWRHGGEWEGVIPQLMTSFKKTAAGPRRHQLEKYMRVQKCAACGGHRLNPQARGVRVANKSLVEVGSTPIGELSEWFEILPKKLDAIQKIIAVDLLKEIRSRLTFLLNVGLDYLNLDRTAPSLSGGEAQRIRLAGQIGSGLVGVLYILDEPSIGLHPRDNERLLASLERLRDMGNTVLVVEHDEDTMRRCDFLVDFGPGPGVRGGQIVAAASPAEVMASGVSQTGQYLSGKIQIEIPKERKAPGARKISIRGARHNNLKDVSVDIPLGLFVVVTGVSGSGKSSLVNEVLLEGLRSLGREAKQEKSEEEEEHLIEDQVIGTRCDKLLGADEIDKVIDIDQKPIGRTPRSNPATYIKLFDEIRSLFAQMSESKLRGYQPGRFSFNRPGGRCESCEGNGSNKLEMDFLADVWVTCPVCEGKRFNRETLQVRYRGKNIFEVLDMDVQEALQHFENVPKVRAMLQTLHDVGLDYIKLGQASPTLSGGEAQRIKLARELCRRSTGKTLYILDEPTTGLHFEDIRKLLEVLHGFTAAGNTVLVIEHNLDVIKTADWIIDLGPEGGKRGGEIVVTGTPETVVACKKSHTGQSLAPFFQKKKLNGRPTKPTAEKTRAVNERITHICVTGARQNNLKDLTVRIPREEMSVCCGPSGSGKSTLAIDTIYAEGQRRYVESLSSYARQFLGQVQKPRVESVSGLSPAISIEQKTTSRSPRSTVGTITEIYDYLRVLYARLGQPYCPNCQLPIGTQSADEIIAKVMALPEGSKLYILAPLEPRGQETYQILFDEIRSGGYARVRVNGKTYPIDSPPDIDHRRKHLIEVVVDRNVVKSGNRGRVAESIEKALEMGKGVMHIAHVDDTKDETKWKVEQFSQHLACSKCGTSYDRLNPHNFSFNSPLGCCPSCEGLGTQKGANTSNIIRNPSLSIRGGAITAWPRLDTDSPFLPIAEAICEHLGIDLDSPLNTVPQAASRQLIYGTGSEWISLPKGSPLSRIQYKGIVPAMDEATRVSFVYRQRLTSLVDEVACSACAGSRLRADAAATRFQNLTIGELGNLPISQTLNLFKTLKWTKREIQIAGELRREIQNRLQFLDDVGLEYLTLSRPGPTLSGGEAQRIRLASQIGSGLTGVLYVLDEPTIGLHPRDNARLLKALQKLRNLGNTLLLVEHDREVIESADYLLDFGPGAGDRGGEITAEGTPAKVIKNPKSLTGNYLSGSKSIAIPLNRRLVRGKANGLPNSLDGISYAESKKPTLLIQVRGARQNNLKNIDVEIPLRSFVAVTGVSGSGKSTLVNEVIYNTLARKLNRASTPTAAHDEITGLDQIDKIINVDQDPIGNSPSSNPATYTGVFDHIRQLFSQMPESKLRGYTPRRFSFNQPGGRCETCEGNGQKRIEMHFLPDVWIECDTCKGARYNPETLAVKYKDKSIADVLNMRVNEALELFGNIPKLRSILQTLSDVGLDYVSLGQPAPTLSGGEAQRVKLAAELSRPNTGRTIYLLDEPTTGLHFDDIRKLLDVLHRLVDLGNTVLVVEHNLDVIKTADWVIDLGPEAGASGGRVIAAGTPEEVVLQMQEARKAKQPFSQTAPFIETVLAAGPLEYRPIFDPKTLTEKRENDVDLEKVGKDALLPWQVDGRKWHTQDRVTTTGKPAKWEGQIINWVEERIHELGEFSPTDWSERTVVEIAGKPKSLGWFFHAHTGMEWLTRLVFRVARNTFKEEALIAKLGIKPLDQTPELKVQVYSNEQRVNVENRKGPWQEVWMLVNNLGEINTPAFRDFLKQAVGAFGKNIQTMQTSIEDVMPWKKDGRKWHLGDKGFPVGKKVRWDKTLLPQLLDLVERTSRKVRFEWDTRDAVSIKLEENNRTWIRIRSKDADSLSFRIWTKPGIINLNSLEGIGRESDVSRDRADGTEVILIGLQNSSQMPTAKLSDILKVSRQGLLELSQTSAD</sequence>
<organism evidence="18 19">
    <name type="scientific">Telmatocola sphagniphila</name>
    <dbReference type="NCBI Taxonomy" id="1123043"/>
    <lineage>
        <taxon>Bacteria</taxon>
        <taxon>Pseudomonadati</taxon>
        <taxon>Planctomycetota</taxon>
        <taxon>Planctomycetia</taxon>
        <taxon>Gemmatales</taxon>
        <taxon>Gemmataceae</taxon>
    </lineage>
</organism>
<dbReference type="Gene3D" id="1.20.1580.10">
    <property type="entry name" value="ABC transporter ATPase like domain"/>
    <property type="match status" value="4"/>
</dbReference>
<reference evidence="18" key="1">
    <citation type="submission" date="2021-05" db="EMBL/GenBank/DDBJ databases">
        <title>Complete genome sequence of the cellulolytic planctomycete Telmatocola sphagniphila SP2T and characterization of the first cellulase from planctomycetes.</title>
        <authorList>
            <person name="Rakitin A.L."/>
            <person name="Beletsky A.V."/>
            <person name="Naumoff D.G."/>
            <person name="Kulichevskaya I.S."/>
            <person name="Mardanov A.V."/>
            <person name="Ravin N.V."/>
            <person name="Dedysh S.N."/>
        </authorList>
    </citation>
    <scope>NUCLEOTIDE SEQUENCE</scope>
    <source>
        <strain evidence="18">SP2T</strain>
    </source>
</reference>
<keyword evidence="7" id="KW-0228">DNA excision</keyword>
<dbReference type="GO" id="GO:0004518">
    <property type="term" value="F:nuclease activity"/>
    <property type="evidence" value="ECO:0007669"/>
    <property type="project" value="UniProtKB-KW"/>
</dbReference>
<dbReference type="PROSITE" id="PS00211">
    <property type="entry name" value="ABC_TRANSPORTER_1"/>
    <property type="match status" value="4"/>
</dbReference>
<evidence type="ECO:0000256" key="7">
    <source>
        <dbReference type="ARBA" id="ARBA00022769"/>
    </source>
</evidence>
<evidence type="ECO:0000259" key="17">
    <source>
        <dbReference type="PROSITE" id="PS50893"/>
    </source>
</evidence>
<dbReference type="InterPro" id="IPR041552">
    <property type="entry name" value="UvrA_DNA-bd"/>
</dbReference>